<evidence type="ECO:0000313" key="4">
    <source>
        <dbReference type="Proteomes" id="UP000835052"/>
    </source>
</evidence>
<accession>A0A8S1HBE9</accession>
<dbReference type="InterPro" id="IPR021757">
    <property type="entry name" value="Ribosomal_mL46_N"/>
</dbReference>
<dbReference type="InterPro" id="IPR040008">
    <property type="entry name" value="Ribosomal_mL46"/>
</dbReference>
<evidence type="ECO:0000256" key="1">
    <source>
        <dbReference type="ARBA" id="ARBA00035534"/>
    </source>
</evidence>
<dbReference type="AlphaFoldDB" id="A0A8S1HBE9"/>
<dbReference type="GO" id="GO:0003735">
    <property type="term" value="F:structural constituent of ribosome"/>
    <property type="evidence" value="ECO:0007669"/>
    <property type="project" value="InterPro"/>
</dbReference>
<dbReference type="OrthoDB" id="410701at2759"/>
<protein>
    <recommendedName>
        <fullName evidence="1">39S ribosomal protein L46, mitochondrial</fullName>
    </recommendedName>
</protein>
<keyword evidence="4" id="KW-1185">Reference proteome</keyword>
<evidence type="ECO:0000259" key="2">
    <source>
        <dbReference type="Pfam" id="PF11788"/>
    </source>
</evidence>
<dbReference type="EMBL" id="CAJGYM010000030">
    <property type="protein sequence ID" value="CAD6192784.1"/>
    <property type="molecule type" value="Genomic_DNA"/>
</dbReference>
<dbReference type="PANTHER" id="PTHR13124">
    <property type="entry name" value="39S RIBOSOMAL PROTEIN L46, MITOCHONDRIAL PRECURSOR-RELATED"/>
    <property type="match status" value="1"/>
</dbReference>
<proteinExistence type="predicted"/>
<reference evidence="3" key="1">
    <citation type="submission" date="2020-10" db="EMBL/GenBank/DDBJ databases">
        <authorList>
            <person name="Kikuchi T."/>
        </authorList>
    </citation>
    <scope>NUCLEOTIDE SEQUENCE</scope>
    <source>
        <strain evidence="3">NKZ352</strain>
    </source>
</reference>
<evidence type="ECO:0000313" key="3">
    <source>
        <dbReference type="EMBL" id="CAD6192784.1"/>
    </source>
</evidence>
<dbReference type="InterPro" id="IPR015797">
    <property type="entry name" value="NUDIX_hydrolase-like_dom_sf"/>
</dbReference>
<feature type="domain" description="Large ribosomal subunit protein mL46 N-terminal" evidence="2">
    <location>
        <begin position="7"/>
        <end position="96"/>
    </location>
</feature>
<gene>
    <name evidence="3" type="ORF">CAUJ_LOCUS8703</name>
</gene>
<name>A0A8S1HBE9_9PELO</name>
<dbReference type="GO" id="GO:0005762">
    <property type="term" value="C:mitochondrial large ribosomal subunit"/>
    <property type="evidence" value="ECO:0007669"/>
    <property type="project" value="TreeGrafter"/>
</dbReference>
<dbReference type="SUPFAM" id="SSF55811">
    <property type="entry name" value="Nudix"/>
    <property type="match status" value="1"/>
</dbReference>
<organism evidence="3 4">
    <name type="scientific">Caenorhabditis auriculariae</name>
    <dbReference type="NCBI Taxonomy" id="2777116"/>
    <lineage>
        <taxon>Eukaryota</taxon>
        <taxon>Metazoa</taxon>
        <taxon>Ecdysozoa</taxon>
        <taxon>Nematoda</taxon>
        <taxon>Chromadorea</taxon>
        <taxon>Rhabditida</taxon>
        <taxon>Rhabditina</taxon>
        <taxon>Rhabditomorpha</taxon>
        <taxon>Rhabditoidea</taxon>
        <taxon>Rhabditidae</taxon>
        <taxon>Peloderinae</taxon>
        <taxon>Caenorhabditis</taxon>
    </lineage>
</organism>
<dbReference type="Gene3D" id="3.90.79.10">
    <property type="entry name" value="Nucleoside Triphosphate Pyrophosphohydrolase"/>
    <property type="match status" value="1"/>
</dbReference>
<comment type="caution">
    <text evidence="3">The sequence shown here is derived from an EMBL/GenBank/DDBJ whole genome shotgun (WGS) entry which is preliminary data.</text>
</comment>
<sequence>MAVMSKWDIVASVILSRAPIVAPQMQEVERRFQTLQLEEEAEKSLLNDYELKSKNDQKMLERRAALEREGKELSELDEQIGLTNAVREDEWARAAQRFENQYKFSQIPQISDLRSVERQMDRKLVLIVKQTFGQKGYKSPWILPQIQHRSGETLRQTAERCIGEVSKNDLNFTIAGNAPIAVHSQKYPAPIQKKTAQNTSDFAVSHEHVADFQWVTPDEFRSTVNDKRYKAAVSCALSE</sequence>
<dbReference type="PANTHER" id="PTHR13124:SF12">
    <property type="entry name" value="LARGE RIBOSOMAL SUBUNIT PROTEIN ML46"/>
    <property type="match status" value="1"/>
</dbReference>
<dbReference type="Proteomes" id="UP000835052">
    <property type="component" value="Unassembled WGS sequence"/>
</dbReference>
<dbReference type="Pfam" id="PF11788">
    <property type="entry name" value="MRP-L46"/>
    <property type="match status" value="1"/>
</dbReference>